<proteinExistence type="inferred from homology"/>
<keyword evidence="9" id="KW-1185">Reference proteome</keyword>
<evidence type="ECO:0000259" key="7">
    <source>
        <dbReference type="Pfam" id="PF00892"/>
    </source>
</evidence>
<dbReference type="InterPro" id="IPR037185">
    <property type="entry name" value="EmrE-like"/>
</dbReference>
<comment type="subcellular location">
    <subcellularLocation>
        <location evidence="1">Membrane</location>
        <topology evidence="1">Multi-pass membrane protein</topology>
    </subcellularLocation>
</comment>
<evidence type="ECO:0000313" key="8">
    <source>
        <dbReference type="EMBL" id="WLI74327.1"/>
    </source>
</evidence>
<evidence type="ECO:0000256" key="4">
    <source>
        <dbReference type="ARBA" id="ARBA00022989"/>
    </source>
</evidence>
<feature type="transmembrane region" description="Helical" evidence="6">
    <location>
        <begin position="138"/>
        <end position="157"/>
    </location>
</feature>
<comment type="similarity">
    <text evidence="2">Belongs to the EamA transporter family.</text>
</comment>
<evidence type="ECO:0000256" key="1">
    <source>
        <dbReference type="ARBA" id="ARBA00004141"/>
    </source>
</evidence>
<evidence type="ECO:0000256" key="6">
    <source>
        <dbReference type="SAM" id="Phobius"/>
    </source>
</evidence>
<organism evidence="8 9">
    <name type="scientific">Halomonas alkalicola</name>
    <dbReference type="NCBI Taxonomy" id="1930622"/>
    <lineage>
        <taxon>Bacteria</taxon>
        <taxon>Pseudomonadati</taxon>
        <taxon>Pseudomonadota</taxon>
        <taxon>Gammaproteobacteria</taxon>
        <taxon>Oceanospirillales</taxon>
        <taxon>Halomonadaceae</taxon>
        <taxon>Halomonas</taxon>
    </lineage>
</organism>
<evidence type="ECO:0000256" key="5">
    <source>
        <dbReference type="ARBA" id="ARBA00023136"/>
    </source>
</evidence>
<dbReference type="PANTHER" id="PTHR32322:SF2">
    <property type="entry name" value="EAMA DOMAIN-CONTAINING PROTEIN"/>
    <property type="match status" value="1"/>
</dbReference>
<dbReference type="EMBL" id="CP131913">
    <property type="protein sequence ID" value="WLI74327.1"/>
    <property type="molecule type" value="Genomic_DNA"/>
</dbReference>
<feature type="transmembrane region" description="Helical" evidence="6">
    <location>
        <begin position="169"/>
        <end position="188"/>
    </location>
</feature>
<dbReference type="InterPro" id="IPR050638">
    <property type="entry name" value="AA-Vitamin_Transporters"/>
</dbReference>
<evidence type="ECO:0000256" key="3">
    <source>
        <dbReference type="ARBA" id="ARBA00022692"/>
    </source>
</evidence>
<dbReference type="InterPro" id="IPR000620">
    <property type="entry name" value="EamA_dom"/>
</dbReference>
<name>A0ABY9H749_9GAMM</name>
<gene>
    <name evidence="8" type="ORF">B6N23_05295</name>
</gene>
<dbReference type="PANTHER" id="PTHR32322">
    <property type="entry name" value="INNER MEMBRANE TRANSPORTER"/>
    <property type="match status" value="1"/>
</dbReference>
<reference evidence="8 9" key="1">
    <citation type="submission" date="2023-08" db="EMBL/GenBank/DDBJ databases">
        <title>Transcriptome Analysis of Halomonas alkalicola CICC 11012s to Identify the Genes Involved in Alkaline Tolerances.</title>
        <authorList>
            <person name="Zhai L."/>
        </authorList>
    </citation>
    <scope>NUCLEOTIDE SEQUENCE [LARGE SCALE GENOMIC DNA]</scope>
    <source>
        <strain evidence="8 9">CICC 11012s</strain>
    </source>
</reference>
<keyword evidence="3 6" id="KW-0812">Transmembrane</keyword>
<dbReference type="Proteomes" id="UP001235344">
    <property type="component" value="Chromosome"/>
</dbReference>
<keyword evidence="5 6" id="KW-0472">Membrane</keyword>
<keyword evidence="4 6" id="KW-1133">Transmembrane helix</keyword>
<feature type="transmembrane region" description="Helical" evidence="6">
    <location>
        <begin position="109"/>
        <end position="126"/>
    </location>
</feature>
<feature type="transmembrane region" description="Helical" evidence="6">
    <location>
        <begin position="194"/>
        <end position="212"/>
    </location>
</feature>
<evidence type="ECO:0000256" key="2">
    <source>
        <dbReference type="ARBA" id="ARBA00007362"/>
    </source>
</evidence>
<dbReference type="Gene3D" id="1.10.3730.20">
    <property type="match status" value="1"/>
</dbReference>
<evidence type="ECO:0000313" key="9">
    <source>
        <dbReference type="Proteomes" id="UP001235344"/>
    </source>
</evidence>
<sequence>MLASATCFVTLKAALEQAPPLRLVALRLLIGGAMLLALFPVMGIRLVPSRDLWPWIIVLGIAVTAFAYGTMAISLGYTGAGIASVLGNSQPLLAVALGVWLLGERLTRMRLLALLLGLVGVVLVAFPATSEMAVGGQIGPLLALASSVGLVTASLIVKHVGPGVSRLMLAAWPLVLSSVPLFLLSLALEPDPKITWSLQFISLLLFLGICIFQRT</sequence>
<feature type="domain" description="EamA" evidence="7">
    <location>
        <begin position="2"/>
        <end position="125"/>
    </location>
</feature>
<accession>A0ABY9H749</accession>
<feature type="transmembrane region" description="Helical" evidence="6">
    <location>
        <begin position="55"/>
        <end position="75"/>
    </location>
</feature>
<dbReference type="SUPFAM" id="SSF103481">
    <property type="entry name" value="Multidrug resistance efflux transporter EmrE"/>
    <property type="match status" value="1"/>
</dbReference>
<feature type="transmembrane region" description="Helical" evidence="6">
    <location>
        <begin position="81"/>
        <end position="102"/>
    </location>
</feature>
<dbReference type="Pfam" id="PF00892">
    <property type="entry name" value="EamA"/>
    <property type="match status" value="1"/>
</dbReference>
<feature type="transmembrane region" description="Helical" evidence="6">
    <location>
        <begin position="24"/>
        <end position="43"/>
    </location>
</feature>
<protein>
    <submittedName>
        <fullName evidence="8">DMT family transporter</fullName>
    </submittedName>
</protein>